<dbReference type="GO" id="GO:0005829">
    <property type="term" value="C:cytosol"/>
    <property type="evidence" value="ECO:0007669"/>
    <property type="project" value="TreeGrafter"/>
</dbReference>
<dbReference type="InterPro" id="IPR051441">
    <property type="entry name" value="SelW_related"/>
</dbReference>
<dbReference type="Pfam" id="PF10262">
    <property type="entry name" value="Rdx"/>
    <property type="match status" value="1"/>
</dbReference>
<protein>
    <recommendedName>
        <fullName evidence="4">Selenoprotein W</fullName>
    </recommendedName>
</protein>
<keyword evidence="1" id="KW-0676">Redox-active center</keyword>
<dbReference type="InterPro" id="IPR011893">
    <property type="entry name" value="Selenoprotein_Rdx-typ"/>
</dbReference>
<dbReference type="InterPro" id="IPR036249">
    <property type="entry name" value="Thioredoxin-like_sf"/>
</dbReference>
<dbReference type="PANTHER" id="PTHR15124:SF18">
    <property type="entry name" value="SELENOPROTEIN W"/>
    <property type="match status" value="1"/>
</dbReference>
<reference evidence="2 3" key="1">
    <citation type="submission" date="2021-04" db="EMBL/GenBank/DDBJ databases">
        <authorList>
            <person name="De Guttry C."/>
            <person name="Zahm M."/>
            <person name="Klopp C."/>
            <person name="Cabau C."/>
            <person name="Louis A."/>
            <person name="Berthelot C."/>
            <person name="Parey E."/>
            <person name="Roest Crollius H."/>
            <person name="Montfort J."/>
            <person name="Robinson-Rechavi M."/>
            <person name="Bucao C."/>
            <person name="Bouchez O."/>
            <person name="Gislard M."/>
            <person name="Lluch J."/>
            <person name="Milhes M."/>
            <person name="Lampietro C."/>
            <person name="Lopez Roques C."/>
            <person name="Donnadieu C."/>
            <person name="Braasch I."/>
            <person name="Desvignes T."/>
            <person name="Postlethwait J."/>
            <person name="Bobe J."/>
            <person name="Wedekind C."/>
            <person name="Guiguen Y."/>
        </authorList>
    </citation>
    <scope>NUCLEOTIDE SEQUENCE [LARGE SCALE GENOMIC DNA]</scope>
    <source>
        <strain evidence="2">Cs_M1</strain>
        <tissue evidence="2">Blood</tissue>
    </source>
</reference>
<name>A0AAN8LCA0_9TELE</name>
<dbReference type="AlphaFoldDB" id="A0AAN8LCA0"/>
<organism evidence="2 3">
    <name type="scientific">Coregonus suidteri</name>
    <dbReference type="NCBI Taxonomy" id="861788"/>
    <lineage>
        <taxon>Eukaryota</taxon>
        <taxon>Metazoa</taxon>
        <taxon>Chordata</taxon>
        <taxon>Craniata</taxon>
        <taxon>Vertebrata</taxon>
        <taxon>Euteleostomi</taxon>
        <taxon>Actinopterygii</taxon>
        <taxon>Neopterygii</taxon>
        <taxon>Teleostei</taxon>
        <taxon>Protacanthopterygii</taxon>
        <taxon>Salmoniformes</taxon>
        <taxon>Salmonidae</taxon>
        <taxon>Coregoninae</taxon>
        <taxon>Coregonus</taxon>
    </lineage>
</organism>
<dbReference type="PANTHER" id="PTHR15124">
    <property type="entry name" value="SELENOPROTEIN W"/>
    <property type="match status" value="1"/>
</dbReference>
<proteinExistence type="predicted"/>
<evidence type="ECO:0008006" key="4">
    <source>
        <dbReference type="Google" id="ProtNLM"/>
    </source>
</evidence>
<evidence type="ECO:0000313" key="3">
    <source>
        <dbReference type="Proteomes" id="UP001356427"/>
    </source>
</evidence>
<keyword evidence="3" id="KW-1185">Reference proteome</keyword>
<evidence type="ECO:0000256" key="1">
    <source>
        <dbReference type="ARBA" id="ARBA00023284"/>
    </source>
</evidence>
<sequence>MKMFRGLLRLICLITTSKIKEIALHRHFLSVNHLRNPTFCNHYLSQRRAAATCDMGVKVHITYWPKFARLKTQLEDEFPGDLEITGESTPSTSGWFEVEVNGKLVHSKKEGSGFVDNEQKMAALVDAIDKVLRK</sequence>
<accession>A0AAN8LCA0</accession>
<evidence type="ECO:0000313" key="2">
    <source>
        <dbReference type="EMBL" id="KAK6305547.1"/>
    </source>
</evidence>
<dbReference type="NCBIfam" id="TIGR02174">
    <property type="entry name" value="CXXU_selWTH"/>
    <property type="match status" value="1"/>
</dbReference>
<dbReference type="EMBL" id="JAGTTL010000022">
    <property type="protein sequence ID" value="KAK6305547.1"/>
    <property type="molecule type" value="Genomic_DNA"/>
</dbReference>
<dbReference type="SUPFAM" id="SSF52833">
    <property type="entry name" value="Thioredoxin-like"/>
    <property type="match status" value="1"/>
</dbReference>
<comment type="caution">
    <text evidence="2">The sequence shown here is derived from an EMBL/GenBank/DDBJ whole genome shotgun (WGS) entry which is preliminary data.</text>
</comment>
<gene>
    <name evidence="2" type="ORF">J4Q44_G00243270</name>
</gene>
<dbReference type="Gene3D" id="3.40.30.10">
    <property type="entry name" value="Glutaredoxin"/>
    <property type="match status" value="1"/>
</dbReference>
<dbReference type="Proteomes" id="UP001356427">
    <property type="component" value="Unassembled WGS sequence"/>
</dbReference>